<dbReference type="PANTHER" id="PTHR43481">
    <property type="entry name" value="FRUCTOSE-1-PHOSPHATE PHOSPHATASE"/>
    <property type="match status" value="1"/>
</dbReference>
<reference evidence="2 3" key="1">
    <citation type="submission" date="2014-06" db="EMBL/GenBank/DDBJ databases">
        <title>Whole Genome Sequences of Three Symbiotic Endozoicomonas Bacteria.</title>
        <authorList>
            <person name="Neave M.J."/>
            <person name="Apprill A."/>
            <person name="Voolstra C.R."/>
        </authorList>
    </citation>
    <scope>NUCLEOTIDE SEQUENCE [LARGE SCALE GENOMIC DNA]</scope>
    <source>
        <strain evidence="2 3">DSM 22380</strain>
    </source>
</reference>
<dbReference type="InterPro" id="IPR023214">
    <property type="entry name" value="HAD_sf"/>
</dbReference>
<evidence type="ECO:0000256" key="1">
    <source>
        <dbReference type="ARBA" id="ARBA00006171"/>
    </source>
</evidence>
<evidence type="ECO:0000313" key="2">
    <source>
        <dbReference type="EMBL" id="KEI70945.1"/>
    </source>
</evidence>
<dbReference type="InterPro" id="IPR010976">
    <property type="entry name" value="B-phosphoglucomutase_hydrolase"/>
</dbReference>
<dbReference type="AlphaFoldDB" id="A0A081K9W9"/>
<dbReference type="NCBIfam" id="TIGR01509">
    <property type="entry name" value="HAD-SF-IA-v3"/>
    <property type="match status" value="1"/>
</dbReference>
<dbReference type="InterPro" id="IPR006439">
    <property type="entry name" value="HAD-SF_hydro_IA"/>
</dbReference>
<proteinExistence type="inferred from homology"/>
<dbReference type="GO" id="GO:0050308">
    <property type="term" value="F:sugar-phosphatase activity"/>
    <property type="evidence" value="ECO:0007669"/>
    <property type="project" value="TreeGrafter"/>
</dbReference>
<dbReference type="STRING" id="305900.GV64_09525"/>
<dbReference type="RefSeq" id="WP_020585175.1">
    <property type="nucleotide sequence ID" value="NZ_JOJP01000001.1"/>
</dbReference>
<comment type="similarity">
    <text evidence="1">Belongs to the HAD-like hydrolase superfamily. CbbY/CbbZ/Gph/YieH family.</text>
</comment>
<keyword evidence="3" id="KW-1185">Reference proteome</keyword>
<dbReference type="NCBIfam" id="TIGR02009">
    <property type="entry name" value="PGMB-YQAB-SF"/>
    <property type="match status" value="1"/>
</dbReference>
<dbReference type="SFLD" id="SFLDG01129">
    <property type="entry name" value="C1.5:_HAD__Beta-PGM__Phosphata"/>
    <property type="match status" value="1"/>
</dbReference>
<dbReference type="Proteomes" id="UP000027997">
    <property type="component" value="Unassembled WGS sequence"/>
</dbReference>
<organism evidence="2 3">
    <name type="scientific">Endozoicomonas elysicola</name>
    <dbReference type="NCBI Taxonomy" id="305900"/>
    <lineage>
        <taxon>Bacteria</taxon>
        <taxon>Pseudomonadati</taxon>
        <taxon>Pseudomonadota</taxon>
        <taxon>Gammaproteobacteria</taxon>
        <taxon>Oceanospirillales</taxon>
        <taxon>Endozoicomonadaceae</taxon>
        <taxon>Endozoicomonas</taxon>
    </lineage>
</organism>
<dbReference type="Gene3D" id="1.10.150.240">
    <property type="entry name" value="Putative phosphatase, domain 2"/>
    <property type="match status" value="1"/>
</dbReference>
<dbReference type="Pfam" id="PF00702">
    <property type="entry name" value="Hydrolase"/>
    <property type="match status" value="1"/>
</dbReference>
<dbReference type="eggNOG" id="COG0637">
    <property type="taxonomic scope" value="Bacteria"/>
</dbReference>
<evidence type="ECO:0000313" key="3">
    <source>
        <dbReference type="Proteomes" id="UP000027997"/>
    </source>
</evidence>
<dbReference type="InterPro" id="IPR051806">
    <property type="entry name" value="HAD-like_SPP"/>
</dbReference>
<dbReference type="InterPro" id="IPR036412">
    <property type="entry name" value="HAD-like_sf"/>
</dbReference>
<dbReference type="Gene3D" id="3.40.50.1000">
    <property type="entry name" value="HAD superfamily/HAD-like"/>
    <property type="match status" value="1"/>
</dbReference>
<dbReference type="EMBL" id="JOJP01000001">
    <property type="protein sequence ID" value="KEI70945.1"/>
    <property type="molecule type" value="Genomic_DNA"/>
</dbReference>
<dbReference type="SUPFAM" id="SSF56784">
    <property type="entry name" value="HAD-like"/>
    <property type="match status" value="1"/>
</dbReference>
<dbReference type="InterPro" id="IPR023198">
    <property type="entry name" value="PGP-like_dom2"/>
</dbReference>
<dbReference type="PANTHER" id="PTHR43481:SF4">
    <property type="entry name" value="GLYCEROL-1-PHOSPHATE PHOSPHOHYDROLASE 1-RELATED"/>
    <property type="match status" value="1"/>
</dbReference>
<dbReference type="CDD" id="cd07505">
    <property type="entry name" value="HAD_BPGM-like"/>
    <property type="match status" value="1"/>
</dbReference>
<sequence length="197" mass="21603">MLEKLTGYDAIIFDMDGTLIDSMPTHLEAWRLTSEKYGFPFDKEWHYSLGGVSTERTAELVNQRYNLSLDSGSVAETKRLLWEEIYSGPVLIDETYAVFTRCEGKKKIAVGTGAIRAHAESLLAGVGLLERLDALVTVSDVENGKPHPETFLTAAAQVGVEPGRCLVFEDTELGRQAATAAGMDCVLVVNGQLHWPN</sequence>
<gene>
    <name evidence="2" type="ORF">GV64_09525</name>
</gene>
<dbReference type="SFLD" id="SFLDS00003">
    <property type="entry name" value="Haloacid_Dehalogenase"/>
    <property type="match status" value="1"/>
</dbReference>
<protein>
    <submittedName>
        <fullName evidence="2">Carotenoid dehydrogenase</fullName>
    </submittedName>
</protein>
<comment type="caution">
    <text evidence="2">The sequence shown here is derived from an EMBL/GenBank/DDBJ whole genome shotgun (WGS) entry which is preliminary data.</text>
</comment>
<name>A0A081K9W9_9GAMM</name>
<accession>A0A081K9W9</accession>